<feature type="chain" id="PRO_5020518882" evidence="10">
    <location>
        <begin position="18"/>
        <end position="216"/>
    </location>
</feature>
<accession>A0A4V1RUI8</accession>
<feature type="binding site" description="axial binding residue" evidence="9">
    <location>
        <position position="145"/>
    </location>
    <ligand>
        <name>heme c</name>
        <dbReference type="ChEBI" id="CHEBI:61717"/>
        <label>2</label>
    </ligand>
    <ligandPart>
        <name>Fe</name>
        <dbReference type="ChEBI" id="CHEBI:18248"/>
    </ligandPart>
</feature>
<dbReference type="PANTHER" id="PTHR33751:SF9">
    <property type="entry name" value="CYTOCHROME C4"/>
    <property type="match status" value="1"/>
</dbReference>
<evidence type="ECO:0000256" key="3">
    <source>
        <dbReference type="ARBA" id="ARBA00022617"/>
    </source>
</evidence>
<dbReference type="InterPro" id="IPR036909">
    <property type="entry name" value="Cyt_c-like_dom_sf"/>
</dbReference>
<evidence type="ECO:0000256" key="10">
    <source>
        <dbReference type="SAM" id="SignalP"/>
    </source>
</evidence>
<feature type="signal peptide" evidence="10">
    <location>
        <begin position="1"/>
        <end position="17"/>
    </location>
</feature>
<dbReference type="Proteomes" id="UP000290759">
    <property type="component" value="Unassembled WGS sequence"/>
</dbReference>
<protein>
    <submittedName>
        <fullName evidence="12">C-type cytochrome</fullName>
    </submittedName>
</protein>
<keyword evidence="2" id="KW-0813">Transport</keyword>
<name>A0A4V1RUI8_9HYPH</name>
<feature type="binding site" description="covalent" evidence="8">
    <location>
        <position position="43"/>
    </location>
    <ligand>
        <name>heme c</name>
        <dbReference type="ChEBI" id="CHEBI:61717"/>
        <label>1</label>
    </ligand>
</feature>
<dbReference type="RefSeq" id="WP_129227587.1">
    <property type="nucleotide sequence ID" value="NZ_QYBB01000015.1"/>
</dbReference>
<feature type="binding site" description="covalent" evidence="8">
    <location>
        <position position="141"/>
    </location>
    <ligand>
        <name>heme c</name>
        <dbReference type="ChEBI" id="CHEBI:61717"/>
        <label>2</label>
    </ligand>
</feature>
<keyword evidence="5" id="KW-0574">Periplasm</keyword>
<comment type="subcellular location">
    <subcellularLocation>
        <location evidence="1">Periplasm</location>
    </subcellularLocation>
</comment>
<dbReference type="AlphaFoldDB" id="A0A4V1RUI8"/>
<dbReference type="EMBL" id="QYBB01000015">
    <property type="protein sequence ID" value="RYC31304.1"/>
    <property type="molecule type" value="Genomic_DNA"/>
</dbReference>
<dbReference type="PROSITE" id="PS51007">
    <property type="entry name" value="CYTC"/>
    <property type="match status" value="2"/>
</dbReference>
<dbReference type="GO" id="GO:0009055">
    <property type="term" value="F:electron transfer activity"/>
    <property type="evidence" value="ECO:0007669"/>
    <property type="project" value="InterPro"/>
</dbReference>
<feature type="binding site" description="covalent" evidence="8">
    <location>
        <position position="144"/>
    </location>
    <ligand>
        <name>heme c</name>
        <dbReference type="ChEBI" id="CHEBI:61717"/>
        <label>2</label>
    </ligand>
</feature>
<dbReference type="PANTHER" id="PTHR33751">
    <property type="entry name" value="CBB3-TYPE CYTOCHROME C OXIDASE SUBUNIT FIXP"/>
    <property type="match status" value="1"/>
</dbReference>
<dbReference type="InterPro" id="IPR050597">
    <property type="entry name" value="Cytochrome_c_Oxidase_Subunit"/>
</dbReference>
<dbReference type="GO" id="GO:0042597">
    <property type="term" value="C:periplasmic space"/>
    <property type="evidence" value="ECO:0007669"/>
    <property type="project" value="UniProtKB-SubCell"/>
</dbReference>
<dbReference type="GO" id="GO:0005506">
    <property type="term" value="F:iron ion binding"/>
    <property type="evidence" value="ECO:0007669"/>
    <property type="project" value="InterPro"/>
</dbReference>
<proteinExistence type="predicted"/>
<keyword evidence="4 9" id="KW-0479">Metal-binding</keyword>
<evidence type="ECO:0000259" key="11">
    <source>
        <dbReference type="PROSITE" id="PS51007"/>
    </source>
</evidence>
<dbReference type="InterPro" id="IPR024167">
    <property type="entry name" value="Cytochrome_c4-like"/>
</dbReference>
<comment type="PTM">
    <text evidence="8">Binds 2 heme c groups covalently per subunit.</text>
</comment>
<evidence type="ECO:0000313" key="13">
    <source>
        <dbReference type="Proteomes" id="UP000290759"/>
    </source>
</evidence>
<evidence type="ECO:0000256" key="8">
    <source>
        <dbReference type="PIRSR" id="PIRSR000005-1"/>
    </source>
</evidence>
<keyword evidence="10" id="KW-0732">Signal</keyword>
<keyword evidence="3 8" id="KW-0349">Heme</keyword>
<dbReference type="GO" id="GO:0020037">
    <property type="term" value="F:heme binding"/>
    <property type="evidence" value="ECO:0007669"/>
    <property type="project" value="InterPro"/>
</dbReference>
<reference evidence="12 13" key="2">
    <citation type="submission" date="2019-02" db="EMBL/GenBank/DDBJ databases">
        <title>'Lichenibacterium ramalinii' gen. nov. sp. nov., 'Lichenibacterium minor' gen. nov. sp. nov.</title>
        <authorList>
            <person name="Pankratov T."/>
        </authorList>
    </citation>
    <scope>NUCLEOTIDE SEQUENCE [LARGE SCALE GENOMIC DNA]</scope>
    <source>
        <strain evidence="12 13">RmlP026</strain>
    </source>
</reference>
<evidence type="ECO:0000256" key="5">
    <source>
        <dbReference type="ARBA" id="ARBA00022764"/>
    </source>
</evidence>
<feature type="binding site" description="axial binding residue" evidence="9">
    <location>
        <position position="84"/>
    </location>
    <ligand>
        <name>heme c</name>
        <dbReference type="ChEBI" id="CHEBI:61717"/>
        <label>1</label>
    </ligand>
    <ligandPart>
        <name>Fe</name>
        <dbReference type="ChEBI" id="CHEBI:18248"/>
    </ligandPart>
</feature>
<evidence type="ECO:0000256" key="1">
    <source>
        <dbReference type="ARBA" id="ARBA00004418"/>
    </source>
</evidence>
<dbReference type="Gene3D" id="1.10.760.10">
    <property type="entry name" value="Cytochrome c-like domain"/>
    <property type="match status" value="2"/>
</dbReference>
<keyword evidence="13" id="KW-1185">Reference proteome</keyword>
<feature type="binding site" description="covalent" evidence="8">
    <location>
        <position position="40"/>
    </location>
    <ligand>
        <name>heme c</name>
        <dbReference type="ChEBI" id="CHEBI:61717"/>
        <label>1</label>
    </ligand>
</feature>
<evidence type="ECO:0000256" key="6">
    <source>
        <dbReference type="ARBA" id="ARBA00022982"/>
    </source>
</evidence>
<evidence type="ECO:0000256" key="2">
    <source>
        <dbReference type="ARBA" id="ARBA00022448"/>
    </source>
</evidence>
<keyword evidence="6" id="KW-0249">Electron transport</keyword>
<feature type="binding site" description="axial binding residue" evidence="9">
    <location>
        <position position="187"/>
    </location>
    <ligand>
        <name>heme c</name>
        <dbReference type="ChEBI" id="CHEBI:61717"/>
        <label>2</label>
    </ligand>
    <ligandPart>
        <name>Fe</name>
        <dbReference type="ChEBI" id="CHEBI:18248"/>
    </ligandPart>
</feature>
<evidence type="ECO:0000313" key="12">
    <source>
        <dbReference type="EMBL" id="RYC31304.1"/>
    </source>
</evidence>
<gene>
    <name evidence="12" type="ORF">D3273_14400</name>
</gene>
<feature type="domain" description="Cytochrome c" evidence="11">
    <location>
        <begin position="120"/>
        <end position="210"/>
    </location>
</feature>
<comment type="caution">
    <text evidence="12">The sequence shown here is derived from an EMBL/GenBank/DDBJ whole genome shotgun (WGS) entry which is preliminary data.</text>
</comment>
<organism evidence="12 13">
    <name type="scientific">Lichenibacterium minor</name>
    <dbReference type="NCBI Taxonomy" id="2316528"/>
    <lineage>
        <taxon>Bacteria</taxon>
        <taxon>Pseudomonadati</taxon>
        <taxon>Pseudomonadota</taxon>
        <taxon>Alphaproteobacteria</taxon>
        <taxon>Hyphomicrobiales</taxon>
        <taxon>Lichenihabitantaceae</taxon>
        <taxon>Lichenibacterium</taxon>
    </lineage>
</organism>
<feature type="domain" description="Cytochrome c" evidence="11">
    <location>
        <begin position="20"/>
        <end position="107"/>
    </location>
</feature>
<dbReference type="SUPFAM" id="SSF46626">
    <property type="entry name" value="Cytochrome c"/>
    <property type="match status" value="2"/>
</dbReference>
<feature type="binding site" description="axial binding residue" evidence="9">
    <location>
        <position position="44"/>
    </location>
    <ligand>
        <name>heme c</name>
        <dbReference type="ChEBI" id="CHEBI:61717"/>
        <label>1</label>
    </ligand>
    <ligandPart>
        <name>Fe</name>
        <dbReference type="ChEBI" id="CHEBI:18248"/>
    </ligandPart>
</feature>
<evidence type="ECO:0000256" key="7">
    <source>
        <dbReference type="ARBA" id="ARBA00023004"/>
    </source>
</evidence>
<dbReference type="Pfam" id="PF00034">
    <property type="entry name" value="Cytochrom_C"/>
    <property type="match status" value="1"/>
</dbReference>
<evidence type="ECO:0000256" key="9">
    <source>
        <dbReference type="PIRSR" id="PIRSR000005-2"/>
    </source>
</evidence>
<dbReference type="InterPro" id="IPR009056">
    <property type="entry name" value="Cyt_c-like_dom"/>
</dbReference>
<evidence type="ECO:0000256" key="4">
    <source>
        <dbReference type="ARBA" id="ARBA00022723"/>
    </source>
</evidence>
<dbReference type="Pfam" id="PF13442">
    <property type="entry name" value="Cytochrome_CBB3"/>
    <property type="match status" value="1"/>
</dbReference>
<keyword evidence="7 9" id="KW-0408">Iron</keyword>
<dbReference type="PIRSF" id="PIRSF000005">
    <property type="entry name" value="Cytochrome_c4"/>
    <property type="match status" value="1"/>
</dbReference>
<reference evidence="12 13" key="1">
    <citation type="submission" date="2018-12" db="EMBL/GenBank/DDBJ databases">
        <authorList>
            <person name="Grouzdev D.S."/>
            <person name="Krutkina M.S."/>
        </authorList>
    </citation>
    <scope>NUCLEOTIDE SEQUENCE [LARGE SCALE GENOMIC DNA]</scope>
    <source>
        <strain evidence="12 13">RmlP026</strain>
    </source>
</reference>
<sequence>MALVVAAWAMPSGAAWADEATVAAGAAIAAHGTVVGRAACSSCHGQDGAGQPDVGIPRLAGLSTYYIHEQLGYFASGARRNYVMSSYAAALTPAERREVADYYASLPVPRNPDPLPVAAAALDHGRTLFLNGAPDKGLLSCSQCHGTDGLGVGSFSPRLAGQSAAYIVDQLQRWHGGADRDPKGQYMRAIAGRLDTPDMRAVADYAASLPRDGGKP</sequence>
<dbReference type="OrthoDB" id="9773456at2"/>